<reference evidence="1 2" key="1">
    <citation type="submission" date="2015-09" db="EMBL/GenBank/DDBJ databases">
        <title>Genome announcement of multiple Pseudomonas syringae strains.</title>
        <authorList>
            <person name="Thakur S."/>
            <person name="Wang P.W."/>
            <person name="Gong Y."/>
            <person name="Weir B.S."/>
            <person name="Guttman D.S."/>
        </authorList>
    </citation>
    <scope>NUCLEOTIDE SEQUENCE [LARGE SCALE GENOMIC DNA]</scope>
    <source>
        <strain evidence="1 2">ICMP2823</strain>
    </source>
</reference>
<dbReference type="EMBL" id="LJPX01000150">
    <property type="protein sequence ID" value="KPW78511.1"/>
    <property type="molecule type" value="Genomic_DNA"/>
</dbReference>
<gene>
    <name evidence="1" type="ORF">ALO81_00414</name>
</gene>
<name>A0A0P9N5F1_PSECA</name>
<evidence type="ECO:0000313" key="1">
    <source>
        <dbReference type="EMBL" id="KPW78511.1"/>
    </source>
</evidence>
<dbReference type="RefSeq" id="WP_054999314.1">
    <property type="nucleotide sequence ID" value="NZ_FNKU01000001.1"/>
</dbReference>
<sequence>MHYLILRRRHLGIAIDRKELHRIEPVRGDIQIAEYKIEALGRIAISAFLYKSSPHLPDVIPPLIDVTITSMATNGKNLTGIEQVGDAFYWQSWWCREVVLGQD</sequence>
<comment type="caution">
    <text evidence="1">The sequence shown here is derived from an EMBL/GenBank/DDBJ whole genome shotgun (WGS) entry which is preliminary data.</text>
</comment>
<protein>
    <submittedName>
        <fullName evidence="1">Uncharacterized protein</fullName>
    </submittedName>
</protein>
<dbReference type="PATRIC" id="fig|86840.3.peg.673"/>
<dbReference type="AlphaFoldDB" id="A0A0P9N5F1"/>
<dbReference type="Proteomes" id="UP000050564">
    <property type="component" value="Unassembled WGS sequence"/>
</dbReference>
<accession>A0A0P9N5F1</accession>
<evidence type="ECO:0000313" key="2">
    <source>
        <dbReference type="Proteomes" id="UP000050564"/>
    </source>
</evidence>
<proteinExistence type="predicted"/>
<organism evidence="1 2">
    <name type="scientific">Pseudomonas cannabina</name>
    <dbReference type="NCBI Taxonomy" id="86840"/>
    <lineage>
        <taxon>Bacteria</taxon>
        <taxon>Pseudomonadati</taxon>
        <taxon>Pseudomonadota</taxon>
        <taxon>Gammaproteobacteria</taxon>
        <taxon>Pseudomonadales</taxon>
        <taxon>Pseudomonadaceae</taxon>
        <taxon>Pseudomonas</taxon>
    </lineage>
</organism>